<dbReference type="AlphaFoldDB" id="A0A9W5TC35"/>
<protein>
    <submittedName>
        <fullName evidence="1">Acyl- dehydrogenase, putative</fullName>
    </submittedName>
</protein>
<comment type="caution">
    <text evidence="1">The sequence shown here is derived from an EMBL/GenBank/DDBJ whole genome shotgun (WGS) entry which is preliminary data.</text>
</comment>
<reference evidence="1" key="1">
    <citation type="submission" date="2019-12" db="EMBL/GenBank/DDBJ databases">
        <title>Genome sequence of Babesia ovis.</title>
        <authorList>
            <person name="Yamagishi J."/>
            <person name="Sevinc F."/>
            <person name="Xuan X."/>
        </authorList>
    </citation>
    <scope>NUCLEOTIDE SEQUENCE</scope>
    <source>
        <strain evidence="1">Selcuk</strain>
    </source>
</reference>
<dbReference type="Proteomes" id="UP001057455">
    <property type="component" value="Unassembled WGS sequence"/>
</dbReference>
<name>A0A9W5TC35_BABOV</name>
<sequence>MSAESRNSQKRKADMLSNYTLNDNGGTEGCIKLMLQSLDTLNLAPSPVPHKLLDNFRKHIGEVKDKCSYCANGAGVVVIPKVKFKIVEKRAKLVGHKVACEKCEEIANLDKLINVITKATLKRNEALQTVLEHFFTINQIEDRNATQLQNAVNIAKSLQIIYTEIPWTCIYK</sequence>
<organism evidence="1 2">
    <name type="scientific">Babesia ovis</name>
    <dbReference type="NCBI Taxonomy" id="5869"/>
    <lineage>
        <taxon>Eukaryota</taxon>
        <taxon>Sar</taxon>
        <taxon>Alveolata</taxon>
        <taxon>Apicomplexa</taxon>
        <taxon>Aconoidasida</taxon>
        <taxon>Piroplasmida</taxon>
        <taxon>Babesiidae</taxon>
        <taxon>Babesia</taxon>
    </lineage>
</organism>
<evidence type="ECO:0000313" key="2">
    <source>
        <dbReference type="Proteomes" id="UP001057455"/>
    </source>
</evidence>
<keyword evidence="2" id="KW-1185">Reference proteome</keyword>
<proteinExistence type="predicted"/>
<dbReference type="EMBL" id="BLIY01000017">
    <property type="protein sequence ID" value="GFE55073.1"/>
    <property type="molecule type" value="Genomic_DNA"/>
</dbReference>
<dbReference type="OrthoDB" id="361973at2759"/>
<accession>A0A9W5TC35</accession>
<gene>
    <name evidence="1" type="ORF">BaOVIS_024770</name>
</gene>
<evidence type="ECO:0000313" key="1">
    <source>
        <dbReference type="EMBL" id="GFE55073.1"/>
    </source>
</evidence>